<dbReference type="AlphaFoldDB" id="A1WYW7"/>
<evidence type="ECO:0000256" key="1">
    <source>
        <dbReference type="ARBA" id="ARBA00005578"/>
    </source>
</evidence>
<organism evidence="3 4">
    <name type="scientific">Halorhodospira halophila (strain DSM 244 / SL1)</name>
    <name type="common">Ectothiorhodospira halophila (strain DSM 244 / SL1)</name>
    <dbReference type="NCBI Taxonomy" id="349124"/>
    <lineage>
        <taxon>Bacteria</taxon>
        <taxon>Pseudomonadati</taxon>
        <taxon>Pseudomonadota</taxon>
        <taxon>Gammaproteobacteria</taxon>
        <taxon>Chromatiales</taxon>
        <taxon>Ectothiorhodospiraceae</taxon>
        <taxon>Halorhodospira</taxon>
    </lineage>
</organism>
<dbReference type="Proteomes" id="UP000000647">
    <property type="component" value="Chromosome"/>
</dbReference>
<dbReference type="EMBL" id="CP000544">
    <property type="protein sequence ID" value="ABM62879.1"/>
    <property type="molecule type" value="Genomic_DNA"/>
</dbReference>
<dbReference type="InterPro" id="IPR050961">
    <property type="entry name" value="BolA/IbaG_stress_morph_reg"/>
</dbReference>
<evidence type="ECO:0000256" key="2">
    <source>
        <dbReference type="RuleBase" id="RU003860"/>
    </source>
</evidence>
<name>A1WYW7_HALHL</name>
<proteinExistence type="inferred from homology"/>
<protein>
    <submittedName>
        <fullName evidence="3">Transcriptional regulator, BolA protein family</fullName>
    </submittedName>
</protein>
<sequence length="83" mass="9584">MMQPQEIERLVQDQLSDARVEVSGDGRHFRAFIVSPDFQGLSRIERHRLVNRALRAHIDDDTLHAISMRTLTPPEHEQQQKAG</sequence>
<dbReference type="Pfam" id="PF01722">
    <property type="entry name" value="BolA"/>
    <property type="match status" value="1"/>
</dbReference>
<dbReference type="InterPro" id="IPR036065">
    <property type="entry name" value="BolA-like_sf"/>
</dbReference>
<dbReference type="RefSeq" id="WP_011814901.1">
    <property type="nucleotide sequence ID" value="NC_008789.1"/>
</dbReference>
<dbReference type="HOGENOM" id="CLU_109462_4_1_6"/>
<dbReference type="Gene3D" id="3.30.300.90">
    <property type="entry name" value="BolA-like"/>
    <property type="match status" value="1"/>
</dbReference>
<comment type="similarity">
    <text evidence="1 2">Belongs to the BolA/IbaG family.</text>
</comment>
<dbReference type="PIRSF" id="PIRSF003113">
    <property type="entry name" value="BolA"/>
    <property type="match status" value="1"/>
</dbReference>
<dbReference type="STRING" id="349124.Hhal_2115"/>
<dbReference type="SUPFAM" id="SSF82657">
    <property type="entry name" value="BolA-like"/>
    <property type="match status" value="1"/>
</dbReference>
<keyword evidence="4" id="KW-1185">Reference proteome</keyword>
<accession>A1WYW7</accession>
<dbReference type="KEGG" id="hha:Hhal_2115"/>
<dbReference type="eggNOG" id="COG5007">
    <property type="taxonomic scope" value="Bacteria"/>
</dbReference>
<evidence type="ECO:0000313" key="4">
    <source>
        <dbReference type="Proteomes" id="UP000000647"/>
    </source>
</evidence>
<dbReference type="PANTHER" id="PTHR46229:SF2">
    <property type="entry name" value="BOLA-LIKE PROTEIN 1"/>
    <property type="match status" value="1"/>
</dbReference>
<dbReference type="InterPro" id="IPR002634">
    <property type="entry name" value="BolA"/>
</dbReference>
<reference evidence="3 4" key="2">
    <citation type="journal article" date="2013" name="Stand. Genomic Sci.">
        <title>Complete genome sequence of Halorhodospira halophila SL1.</title>
        <authorList>
            <person name="Challacombe J.F."/>
            <person name="Majid S."/>
            <person name="Deole R."/>
            <person name="Brettin T.S."/>
            <person name="Bruce D."/>
            <person name="Delano S.F."/>
            <person name="Detter J.C."/>
            <person name="Gleasner C.D."/>
            <person name="Han C.S."/>
            <person name="Misra M."/>
            <person name="Reitenga K.G."/>
            <person name="Mikhailova N."/>
            <person name="Woyke T."/>
            <person name="Pitluck S."/>
            <person name="Nolan M."/>
            <person name="Land M.L."/>
            <person name="Saunders E."/>
            <person name="Tapia R."/>
            <person name="Lapidus A."/>
            <person name="Ivanova N."/>
            <person name="Hoff W.D."/>
        </authorList>
    </citation>
    <scope>NUCLEOTIDE SEQUENCE [LARGE SCALE GENOMIC DNA]</scope>
    <source>
        <strain evidence="4">DSM 244 / SL1</strain>
    </source>
</reference>
<gene>
    <name evidence="3" type="ordered locus">Hhal_2115</name>
</gene>
<dbReference type="PANTHER" id="PTHR46229">
    <property type="entry name" value="BOLA TRANSCRIPTION REGULATOR"/>
    <property type="match status" value="1"/>
</dbReference>
<reference evidence="4" key="1">
    <citation type="submission" date="2006-12" db="EMBL/GenBank/DDBJ databases">
        <title>Complete sequence of Halorhodospira halophila SL1.</title>
        <authorList>
            <consortium name="US DOE Joint Genome Institute"/>
            <person name="Copeland A."/>
            <person name="Lucas S."/>
            <person name="Lapidus A."/>
            <person name="Barry K."/>
            <person name="Detter J.C."/>
            <person name="Glavina del Rio T."/>
            <person name="Hammon N."/>
            <person name="Israni S."/>
            <person name="Dalin E."/>
            <person name="Tice H."/>
            <person name="Pitluck S."/>
            <person name="Saunders E."/>
            <person name="Brettin T."/>
            <person name="Bruce D."/>
            <person name="Han C."/>
            <person name="Tapia R."/>
            <person name="Schmutz J."/>
            <person name="Larimer F."/>
            <person name="Land M."/>
            <person name="Hauser L."/>
            <person name="Kyrpides N."/>
            <person name="Mikhailova N."/>
            <person name="Hoff W."/>
            <person name="Richardson P."/>
        </authorList>
    </citation>
    <scope>NUCLEOTIDE SEQUENCE [LARGE SCALE GENOMIC DNA]</scope>
    <source>
        <strain evidence="4">DSM 244 / SL1</strain>
    </source>
</reference>
<evidence type="ECO:0000313" key="3">
    <source>
        <dbReference type="EMBL" id="ABM62879.1"/>
    </source>
</evidence>